<feature type="domain" description="O-antigen ligase-related" evidence="6">
    <location>
        <begin position="204"/>
        <end position="370"/>
    </location>
</feature>
<evidence type="ECO:0000259" key="6">
    <source>
        <dbReference type="Pfam" id="PF04932"/>
    </source>
</evidence>
<gene>
    <name evidence="7" type="ORF">BC349_07085</name>
</gene>
<evidence type="ECO:0000256" key="3">
    <source>
        <dbReference type="ARBA" id="ARBA00022989"/>
    </source>
</evidence>
<evidence type="ECO:0000313" key="7">
    <source>
        <dbReference type="EMBL" id="MBC6490791.1"/>
    </source>
</evidence>
<keyword evidence="2 5" id="KW-0812">Transmembrane</keyword>
<name>A0ABR7M845_9BACT</name>
<dbReference type="EMBL" id="MBUA01000012">
    <property type="protein sequence ID" value="MBC6490791.1"/>
    <property type="molecule type" value="Genomic_DNA"/>
</dbReference>
<evidence type="ECO:0000256" key="2">
    <source>
        <dbReference type="ARBA" id="ARBA00022692"/>
    </source>
</evidence>
<keyword evidence="3 5" id="KW-1133">Transmembrane helix</keyword>
<accession>A0ABR7M845</accession>
<dbReference type="Pfam" id="PF04932">
    <property type="entry name" value="Wzy_C"/>
    <property type="match status" value="1"/>
</dbReference>
<proteinExistence type="predicted"/>
<feature type="transmembrane region" description="Helical" evidence="5">
    <location>
        <begin position="195"/>
        <end position="213"/>
    </location>
</feature>
<keyword evidence="4 5" id="KW-0472">Membrane</keyword>
<keyword evidence="8" id="KW-1185">Reference proteome</keyword>
<sequence>MLNYLILKDANAGRLSKKEAGYYIALVIFFITLFMGGNPVINNIAIGLLFVYTWTINSLKDKWEILRAERSIWLMIGFFLLHLVSLAWTGNKAEAGVMLGLRSPLIIFPLSLGLTRISQFLRERALVAFVMITTMVALLCLGDAVLNWKRTGDSGFMYNDSLSGLVEIQSIYLAMMVNIALFSIAWLITRDGMPSAVRSWLYLSLVVLLPFHFLLASRMAILILYTAAAIFLAWKIVSRRLVLEGVTLVMGLVVVGFLLLKFSPKTFNRFRELGYTGYDIRSEARESHYNSELTADQWNGANIRLAVWDCGIELAKNNMLLGTGLGDKMDELMKVYETKGFSFGVKANRNLHNNYLDAWVTFGLAGLVLMVFGWILLPMRRALRAGNFWGAIVIASFALSFISESYFDRSIGVITTCFFICFVGAAAAGQKKAA</sequence>
<feature type="transmembrane region" description="Helical" evidence="5">
    <location>
        <begin position="241"/>
        <end position="260"/>
    </location>
</feature>
<organism evidence="7 8">
    <name type="scientific">Flavihumibacter stibioxidans</name>
    <dbReference type="NCBI Taxonomy" id="1834163"/>
    <lineage>
        <taxon>Bacteria</taxon>
        <taxon>Pseudomonadati</taxon>
        <taxon>Bacteroidota</taxon>
        <taxon>Chitinophagia</taxon>
        <taxon>Chitinophagales</taxon>
        <taxon>Chitinophagaceae</taxon>
        <taxon>Flavihumibacter</taxon>
    </lineage>
</organism>
<feature type="transmembrane region" description="Helical" evidence="5">
    <location>
        <begin position="71"/>
        <end position="89"/>
    </location>
</feature>
<dbReference type="InterPro" id="IPR051533">
    <property type="entry name" value="WaaL-like"/>
</dbReference>
<feature type="transmembrane region" description="Helical" evidence="5">
    <location>
        <begin position="386"/>
        <end position="403"/>
    </location>
</feature>
<evidence type="ECO:0000256" key="1">
    <source>
        <dbReference type="ARBA" id="ARBA00004141"/>
    </source>
</evidence>
<feature type="transmembrane region" description="Helical" evidence="5">
    <location>
        <begin position="358"/>
        <end position="377"/>
    </location>
</feature>
<dbReference type="PANTHER" id="PTHR37422">
    <property type="entry name" value="TEICHURONIC ACID BIOSYNTHESIS PROTEIN TUAE"/>
    <property type="match status" value="1"/>
</dbReference>
<feature type="transmembrane region" description="Helical" evidence="5">
    <location>
        <begin position="95"/>
        <end position="114"/>
    </location>
</feature>
<dbReference type="RefSeq" id="WP_187256145.1">
    <property type="nucleotide sequence ID" value="NZ_JBHULF010000014.1"/>
</dbReference>
<dbReference type="InterPro" id="IPR007016">
    <property type="entry name" value="O-antigen_ligase-rel_domated"/>
</dbReference>
<feature type="transmembrane region" description="Helical" evidence="5">
    <location>
        <begin position="409"/>
        <end position="428"/>
    </location>
</feature>
<comment type="subcellular location">
    <subcellularLocation>
        <location evidence="1">Membrane</location>
        <topology evidence="1">Multi-pass membrane protein</topology>
    </subcellularLocation>
</comment>
<comment type="caution">
    <text evidence="7">The sequence shown here is derived from an EMBL/GenBank/DDBJ whole genome shotgun (WGS) entry which is preliminary data.</text>
</comment>
<feature type="transmembrane region" description="Helical" evidence="5">
    <location>
        <begin position="219"/>
        <end position="234"/>
    </location>
</feature>
<feature type="transmembrane region" description="Helical" evidence="5">
    <location>
        <begin position="20"/>
        <end position="37"/>
    </location>
</feature>
<protein>
    <recommendedName>
        <fullName evidence="6">O-antigen ligase-related domain-containing protein</fullName>
    </recommendedName>
</protein>
<evidence type="ECO:0000313" key="8">
    <source>
        <dbReference type="Proteomes" id="UP000765802"/>
    </source>
</evidence>
<evidence type="ECO:0000256" key="5">
    <source>
        <dbReference type="SAM" id="Phobius"/>
    </source>
</evidence>
<reference evidence="7 8" key="1">
    <citation type="submission" date="2016-07" db="EMBL/GenBank/DDBJ databases">
        <title>Genome analysis of Flavihumibacter stibioxidans YS-17.</title>
        <authorList>
            <person name="Shi K."/>
            <person name="Han Y."/>
            <person name="Wang G."/>
        </authorList>
    </citation>
    <scope>NUCLEOTIDE SEQUENCE [LARGE SCALE GENOMIC DNA]</scope>
    <source>
        <strain evidence="7 8">YS-17</strain>
    </source>
</reference>
<dbReference type="Proteomes" id="UP000765802">
    <property type="component" value="Unassembled WGS sequence"/>
</dbReference>
<feature type="transmembrane region" description="Helical" evidence="5">
    <location>
        <begin position="126"/>
        <end position="148"/>
    </location>
</feature>
<feature type="transmembrane region" description="Helical" evidence="5">
    <location>
        <begin position="168"/>
        <end position="188"/>
    </location>
</feature>
<evidence type="ECO:0000256" key="4">
    <source>
        <dbReference type="ARBA" id="ARBA00023136"/>
    </source>
</evidence>
<dbReference type="PANTHER" id="PTHR37422:SF13">
    <property type="entry name" value="LIPOPOLYSACCHARIDE BIOSYNTHESIS PROTEIN PA4999-RELATED"/>
    <property type="match status" value="1"/>
</dbReference>